<evidence type="ECO:0000313" key="7">
    <source>
        <dbReference type="Proteomes" id="UP000613030"/>
    </source>
</evidence>
<dbReference type="Proteomes" id="UP000613030">
    <property type="component" value="Unassembled WGS sequence"/>
</dbReference>
<gene>
    <name evidence="6" type="ORF">JI741_04925</name>
</gene>
<keyword evidence="3" id="KW-0227">DNA damage</keyword>
<evidence type="ECO:0000256" key="4">
    <source>
        <dbReference type="ARBA" id="ARBA00023204"/>
    </source>
</evidence>
<dbReference type="InterPro" id="IPR011257">
    <property type="entry name" value="DNA_glycosylase"/>
</dbReference>
<reference evidence="6 7" key="1">
    <citation type="submission" date="2021-01" db="EMBL/GenBank/DDBJ databases">
        <title>Chryseolinea sp. Jin1 Genome sequencing and assembly.</title>
        <authorList>
            <person name="Kim I."/>
        </authorList>
    </citation>
    <scope>NUCLEOTIDE SEQUENCE [LARGE SCALE GENOMIC DNA]</scope>
    <source>
        <strain evidence="6 7">Jin1</strain>
    </source>
</reference>
<evidence type="ECO:0000313" key="6">
    <source>
        <dbReference type="EMBL" id="MBL0740548.1"/>
    </source>
</evidence>
<dbReference type="Pfam" id="PF00730">
    <property type="entry name" value="HhH-GPD"/>
    <property type="match status" value="1"/>
</dbReference>
<evidence type="ECO:0000256" key="1">
    <source>
        <dbReference type="ARBA" id="ARBA00000086"/>
    </source>
</evidence>
<dbReference type="InterPro" id="IPR003265">
    <property type="entry name" value="HhH-GPD_domain"/>
</dbReference>
<dbReference type="RefSeq" id="WP_202007876.1">
    <property type="nucleotide sequence ID" value="NZ_JAERRB010000001.1"/>
</dbReference>
<dbReference type="Gene3D" id="1.10.340.30">
    <property type="entry name" value="Hypothetical protein, domain 2"/>
    <property type="match status" value="1"/>
</dbReference>
<dbReference type="EMBL" id="JAERRB010000001">
    <property type="protein sequence ID" value="MBL0740548.1"/>
    <property type="molecule type" value="Genomic_DNA"/>
</dbReference>
<keyword evidence="7" id="KW-1185">Reference proteome</keyword>
<dbReference type="PANTHER" id="PTHR43003">
    <property type="entry name" value="DNA-3-METHYLADENINE GLYCOSYLASE"/>
    <property type="match status" value="1"/>
</dbReference>
<name>A0ABS1KMV5_9BACT</name>
<evidence type="ECO:0000256" key="2">
    <source>
        <dbReference type="ARBA" id="ARBA00012000"/>
    </source>
</evidence>
<dbReference type="CDD" id="cd00056">
    <property type="entry name" value="ENDO3c"/>
    <property type="match status" value="1"/>
</dbReference>
<dbReference type="PANTHER" id="PTHR43003:SF5">
    <property type="entry name" value="DNA-3-METHYLADENINE GLYCOSYLASE"/>
    <property type="match status" value="1"/>
</dbReference>
<organism evidence="6 7">
    <name type="scientific">Chryseolinea lacunae</name>
    <dbReference type="NCBI Taxonomy" id="2801331"/>
    <lineage>
        <taxon>Bacteria</taxon>
        <taxon>Pseudomonadati</taxon>
        <taxon>Bacteroidota</taxon>
        <taxon>Cytophagia</taxon>
        <taxon>Cytophagales</taxon>
        <taxon>Fulvivirgaceae</taxon>
        <taxon>Chryseolinea</taxon>
    </lineage>
</organism>
<dbReference type="SMART" id="SM00478">
    <property type="entry name" value="ENDO3c"/>
    <property type="match status" value="1"/>
</dbReference>
<comment type="caution">
    <text evidence="6">The sequence shown here is derived from an EMBL/GenBank/DDBJ whole genome shotgun (WGS) entry which is preliminary data.</text>
</comment>
<dbReference type="EC" id="3.2.2.21" evidence="2"/>
<sequence>MIQTFSTENFHTLCDTLAAQDRALDLILKTHGYPPMWTRPNTFESLVHIILEQQVSLASALAALNKLRDKIKKITPERLLSLTDEELKACYFSRQKMVYARLLAEAIQNKTFVPKAQEKLSDSAVRTNIVALKGLGNWSADIYLMFVLRRADIFPPGDLAAVNALKQVKKLPKDVDPEKLLSITKRWQPYRSVGTMMLWHHYLETRKKPSAAGEKIKKAISL</sequence>
<proteinExistence type="predicted"/>
<dbReference type="InterPro" id="IPR051912">
    <property type="entry name" value="Alkylbase_DNA_Glycosylase/TA"/>
</dbReference>
<protein>
    <recommendedName>
        <fullName evidence="2">DNA-3-methyladenine glycosylase II</fullName>
        <ecNumber evidence="2">3.2.2.21</ecNumber>
    </recommendedName>
</protein>
<evidence type="ECO:0000256" key="3">
    <source>
        <dbReference type="ARBA" id="ARBA00022763"/>
    </source>
</evidence>
<evidence type="ECO:0000259" key="5">
    <source>
        <dbReference type="SMART" id="SM00478"/>
    </source>
</evidence>
<comment type="catalytic activity">
    <reaction evidence="1">
        <text>Hydrolysis of alkylated DNA, releasing 3-methyladenine, 3-methylguanine, 7-methylguanine and 7-methyladenine.</text>
        <dbReference type="EC" id="3.2.2.21"/>
    </reaction>
</comment>
<dbReference type="SUPFAM" id="SSF48150">
    <property type="entry name" value="DNA-glycosylase"/>
    <property type="match status" value="1"/>
</dbReference>
<accession>A0ABS1KMV5</accession>
<dbReference type="Gene3D" id="1.10.1670.40">
    <property type="match status" value="1"/>
</dbReference>
<feature type="domain" description="HhH-GPD" evidence="5">
    <location>
        <begin position="51"/>
        <end position="203"/>
    </location>
</feature>
<keyword evidence="4" id="KW-0234">DNA repair</keyword>